<protein>
    <submittedName>
        <fullName evidence="1">Uncharacterized protein</fullName>
    </submittedName>
</protein>
<evidence type="ECO:0000313" key="2">
    <source>
        <dbReference type="Proteomes" id="UP000321306"/>
    </source>
</evidence>
<dbReference type="AlphaFoldDB" id="A0A511NBC5"/>
<accession>A0A511NBC5</accession>
<name>A0A511NBC5_DEIC1</name>
<evidence type="ECO:0000313" key="1">
    <source>
        <dbReference type="EMBL" id="GEM50073.1"/>
    </source>
</evidence>
<dbReference type="Proteomes" id="UP000321306">
    <property type="component" value="Unassembled WGS sequence"/>
</dbReference>
<dbReference type="EMBL" id="BJXB01000056">
    <property type="protein sequence ID" value="GEM50073.1"/>
    <property type="molecule type" value="Genomic_DNA"/>
</dbReference>
<dbReference type="OrthoDB" id="3365858at2"/>
<dbReference type="RefSeq" id="WP_146891886.1">
    <property type="nucleotide sequence ID" value="NZ_BJXB01000056.1"/>
</dbReference>
<sequence>MTRNPTEFGLNDQEWNTLLLTPVLAGLTVAHAHASGLTGVRAEQEALEACFAENSDDHALIAHLKTEVLKRGLLEQKPDTNGADLKAFTQGQLLMVKGLLERKTNSEIYRAYSDFLGKVMSRVAGAAREGGLFNAEPNKISDIELQVMSELLKTLE</sequence>
<comment type="caution">
    <text evidence="1">The sequence shown here is derived from an EMBL/GenBank/DDBJ whole genome shotgun (WGS) entry which is preliminary data.</text>
</comment>
<keyword evidence="2" id="KW-1185">Reference proteome</keyword>
<organism evidence="1 2">
    <name type="scientific">Deinococcus cellulosilyticus (strain DSM 18568 / NBRC 106333 / KACC 11606 / 5516J-15)</name>
    <dbReference type="NCBI Taxonomy" id="1223518"/>
    <lineage>
        <taxon>Bacteria</taxon>
        <taxon>Thermotogati</taxon>
        <taxon>Deinococcota</taxon>
        <taxon>Deinococci</taxon>
        <taxon>Deinococcales</taxon>
        <taxon>Deinococcaceae</taxon>
        <taxon>Deinococcus</taxon>
    </lineage>
</organism>
<reference evidence="1 2" key="1">
    <citation type="submission" date="2019-07" db="EMBL/GenBank/DDBJ databases">
        <title>Whole genome shotgun sequence of Deinococcus cellulosilyticus NBRC 106333.</title>
        <authorList>
            <person name="Hosoyama A."/>
            <person name="Uohara A."/>
            <person name="Ohji S."/>
            <person name="Ichikawa N."/>
        </authorList>
    </citation>
    <scope>NUCLEOTIDE SEQUENCE [LARGE SCALE GENOMIC DNA]</scope>
    <source>
        <strain evidence="1 2">NBRC 106333</strain>
    </source>
</reference>
<gene>
    <name evidence="1" type="ORF">DC3_57080</name>
</gene>
<proteinExistence type="predicted"/>